<proteinExistence type="predicted"/>
<reference evidence="1" key="1">
    <citation type="submission" date="2018-10" db="EMBL/GenBank/DDBJ databases">
        <title>Hidden diversity of soil giant viruses.</title>
        <authorList>
            <person name="Schulz F."/>
            <person name="Alteio L."/>
            <person name="Goudeau D."/>
            <person name="Ryan E.M."/>
            <person name="Malmstrom R.R."/>
            <person name="Blanchard J."/>
            <person name="Woyke T."/>
        </authorList>
    </citation>
    <scope>NUCLEOTIDE SEQUENCE</scope>
    <source>
        <strain evidence="1">SAV1</strain>
    </source>
</reference>
<gene>
    <name evidence="1" type="ORF">Satyrvirus5_13</name>
</gene>
<dbReference type="EMBL" id="MK072441">
    <property type="protein sequence ID" value="AYV85148.1"/>
    <property type="molecule type" value="Genomic_DNA"/>
</dbReference>
<evidence type="ECO:0000313" key="1">
    <source>
        <dbReference type="EMBL" id="AYV85148.1"/>
    </source>
</evidence>
<organism evidence="1">
    <name type="scientific">Satyrvirus sp</name>
    <dbReference type="NCBI Taxonomy" id="2487771"/>
    <lineage>
        <taxon>Viruses</taxon>
        <taxon>Varidnaviria</taxon>
        <taxon>Bamfordvirae</taxon>
        <taxon>Nucleocytoviricota</taxon>
        <taxon>Megaviricetes</taxon>
        <taxon>Imitervirales</taxon>
        <taxon>Mimiviridae</taxon>
        <taxon>Megamimivirinae</taxon>
    </lineage>
</organism>
<accession>A0A3G5ADE8</accession>
<protein>
    <submittedName>
        <fullName evidence="1">Uncharacterized protein</fullName>
    </submittedName>
</protein>
<sequence>MSLYVDIDWSGTVFRAMPLYDDINVKALCDKCANECNDDITKKRFLTVKLEERKTCIVYFYRGNCSSCGTGMFFWISFDLAFDFNDPLKATFDDKKLGFRKFEDCITNSGNLECREISNE</sequence>
<name>A0A3G5ADE8_9VIRU</name>